<dbReference type="InterPro" id="IPR015424">
    <property type="entry name" value="PyrdxlP-dep_Trfase"/>
</dbReference>
<comment type="cofactor">
    <cofactor evidence="1 4">
        <name>pyridoxal 5'-phosphate</name>
        <dbReference type="ChEBI" id="CHEBI:597326"/>
    </cofactor>
</comment>
<dbReference type="AlphaFoldDB" id="F4N0R9"/>
<reference evidence="7" key="1">
    <citation type="journal article" date="2011" name="BMC Genomics">
        <title>Shotgun sequencing of Yersinia enterocolitica strain W22703 (biotype 2, serotype O:9): genomic evidence for oscillation between invertebrates and mammals.</title>
        <authorList>
            <person name="Fuchs T.M."/>
            <person name="Brandt K."/>
            <person name="Starke M."/>
            <person name="Rattei T."/>
        </authorList>
    </citation>
    <scope>NUCLEOTIDE SEQUENCE</scope>
</reference>
<dbReference type="InterPro" id="IPR020578">
    <property type="entry name" value="Aminotrans_V_PyrdxlP_BS"/>
</dbReference>
<feature type="domain" description="SUF system FeS cluster assembly SufBD core" evidence="6">
    <location>
        <begin position="85"/>
        <end position="307"/>
    </location>
</feature>
<dbReference type="NCBIfam" id="NF008194">
    <property type="entry name" value="PRK10948.1"/>
    <property type="match status" value="1"/>
</dbReference>
<keyword evidence="7" id="KW-0456">Lyase</keyword>
<dbReference type="GO" id="GO:0016829">
    <property type="term" value="F:lyase activity"/>
    <property type="evidence" value="ECO:0007669"/>
    <property type="project" value="UniProtKB-KW"/>
</dbReference>
<protein>
    <submittedName>
        <fullName evidence="7">Uncharacterized protein</fullName>
    </submittedName>
</protein>
<evidence type="ECO:0000256" key="4">
    <source>
        <dbReference type="RuleBase" id="RU004504"/>
    </source>
</evidence>
<dbReference type="Gene3D" id="3.40.640.10">
    <property type="entry name" value="Type I PLP-dependent aspartate aminotransferase-like (Major domain)"/>
    <property type="match status" value="1"/>
</dbReference>
<keyword evidence="2 7" id="KW-0808">Transferase</keyword>
<dbReference type="InterPro" id="IPR015421">
    <property type="entry name" value="PyrdxlP-dep_Trfase_major"/>
</dbReference>
<dbReference type="Pfam" id="PF01458">
    <property type="entry name" value="SUFBD_core"/>
    <property type="match status" value="1"/>
</dbReference>
<evidence type="ECO:0000313" key="7">
    <source>
        <dbReference type="EMBL" id="CBX71677.1"/>
    </source>
</evidence>
<accession>F4N0R9</accession>
<feature type="domain" description="Aminotransferase class V" evidence="5">
    <location>
        <begin position="376"/>
        <end position="601"/>
    </location>
</feature>
<sequence length="604" mass="66228">MRIVWFFIDGLYAPELSDRDCGPYQLTPATENTPFPAAIRSEVFLHLTESLSQQRLHIRLPAGKHSDKPLYLLHISSGKGSEVVNTSHYRHHLAIEASAQAEVIEHFVSLNEQPHFTGARLTISVGENAELSHCKLAFETPQSYHFAHNDLVLSRDARAKSYSFLLGAGLTRHNTSAQLNGEGATLSINSLLLPIGREICDTRTYLEHNKGYCESRQLHKTMVRERGKAVFNGMIKVAQHALKTDGQMTNNNLLLSKLAEVDTKPQLEIYADDVKCSHGATIGRIDAEQLFYLQSRGINQADAQQMIFCFCRRIDRSHSSRIHPQSGVGAHCTAVGWGVAMSFSIGQASIGQISIEQIRADFPLLSREVNAQPLAYLDSAASAQKPQIVIDRELNFYREGYAAVHRGIHTLSAEATAQMEAVRSQVAGFINTASAEEIVFVKGTTEAINLVANSYGRHALKAGDSIIITEMEHHANIVPWQMLAKDIGIEIRVWPLTATGELEPTALAGLMDNTSKLLAITQVSNVLGTVNPIKEIVAQAKAAGLVVLVDGAQAIMHQAVDVQDLGCDFYVFSGHKLYGPSGIGILYGKSELLQQMPPWEGAVR</sequence>
<dbReference type="NCBIfam" id="TIGR01981">
    <property type="entry name" value="sufD"/>
    <property type="match status" value="1"/>
</dbReference>
<dbReference type="SUPFAM" id="SSF53383">
    <property type="entry name" value="PLP-dependent transferases"/>
    <property type="match status" value="1"/>
</dbReference>
<evidence type="ECO:0000259" key="5">
    <source>
        <dbReference type="Pfam" id="PF00266"/>
    </source>
</evidence>
<evidence type="ECO:0000256" key="3">
    <source>
        <dbReference type="ARBA" id="ARBA00022898"/>
    </source>
</evidence>
<dbReference type="SUPFAM" id="SSF101960">
    <property type="entry name" value="Stabilizer of iron transporter SufD"/>
    <property type="match status" value="1"/>
</dbReference>
<evidence type="ECO:0000256" key="1">
    <source>
        <dbReference type="ARBA" id="ARBA00001933"/>
    </source>
</evidence>
<dbReference type="PANTHER" id="PTHR43575:SF1">
    <property type="entry name" value="PROTEIN ABCI7, CHLOROPLASTIC"/>
    <property type="match status" value="1"/>
</dbReference>
<dbReference type="Pfam" id="PF00266">
    <property type="entry name" value="Aminotran_5"/>
    <property type="match status" value="1"/>
</dbReference>
<name>F4N0R9_YEREN</name>
<proteinExistence type="predicted"/>
<dbReference type="InterPro" id="IPR000192">
    <property type="entry name" value="Aminotrans_V_dom"/>
</dbReference>
<dbReference type="GO" id="GO:0016226">
    <property type="term" value="P:iron-sulfur cluster assembly"/>
    <property type="evidence" value="ECO:0007669"/>
    <property type="project" value="InterPro"/>
</dbReference>
<keyword evidence="3" id="KW-0663">Pyridoxal phosphate</keyword>
<dbReference type="InterPro" id="IPR055346">
    <property type="entry name" value="Fe-S_cluster_assembly_SufBD"/>
</dbReference>
<dbReference type="InterPro" id="IPR011542">
    <property type="entry name" value="SUF_FeS_clus_asmbl_SufD"/>
</dbReference>
<evidence type="ECO:0000259" key="6">
    <source>
        <dbReference type="Pfam" id="PF01458"/>
    </source>
</evidence>
<dbReference type="PANTHER" id="PTHR43575">
    <property type="entry name" value="PROTEIN ABCI7, CHLOROPLASTIC"/>
    <property type="match status" value="1"/>
</dbReference>
<dbReference type="InterPro" id="IPR037284">
    <property type="entry name" value="SUF_FeS_clus_asmbl_SufBD_sf"/>
</dbReference>
<dbReference type="EMBL" id="FR718628">
    <property type="protein sequence ID" value="CBX71677.1"/>
    <property type="molecule type" value="Genomic_DNA"/>
</dbReference>
<dbReference type="Gene3D" id="3.90.1150.10">
    <property type="entry name" value="Aspartate Aminotransferase, domain 1"/>
    <property type="match status" value="1"/>
</dbReference>
<dbReference type="PROSITE" id="PS00595">
    <property type="entry name" value="AA_TRANSFER_CLASS_5"/>
    <property type="match status" value="1"/>
</dbReference>
<organism evidence="7">
    <name type="scientific">Yersinia enterocolitica W22703</name>
    <dbReference type="NCBI Taxonomy" id="913028"/>
    <lineage>
        <taxon>Bacteria</taxon>
        <taxon>Pseudomonadati</taxon>
        <taxon>Pseudomonadota</taxon>
        <taxon>Gammaproteobacteria</taxon>
        <taxon>Enterobacterales</taxon>
        <taxon>Yersiniaceae</taxon>
        <taxon>Yersinia</taxon>
    </lineage>
</organism>
<dbReference type="InterPro" id="IPR015422">
    <property type="entry name" value="PyrdxlP-dep_Trfase_small"/>
</dbReference>
<gene>
    <name evidence="7" type="ORF">YEW_LR49840</name>
</gene>
<dbReference type="GO" id="GO:0016740">
    <property type="term" value="F:transferase activity"/>
    <property type="evidence" value="ECO:0007669"/>
    <property type="project" value="UniProtKB-KW"/>
</dbReference>
<dbReference type="InterPro" id="IPR000825">
    <property type="entry name" value="SUF_FeS_clus_asmbl_SufBD_core"/>
</dbReference>
<evidence type="ECO:0000256" key="2">
    <source>
        <dbReference type="ARBA" id="ARBA00022679"/>
    </source>
</evidence>